<proteinExistence type="predicted"/>
<dbReference type="AlphaFoldDB" id="A0A2M4B479"/>
<name>A0A2M4B479_9DIPT</name>
<reference evidence="3" key="1">
    <citation type="submission" date="2018-01" db="EMBL/GenBank/DDBJ databases">
        <title>An insight into the sialome of Amazonian anophelines.</title>
        <authorList>
            <person name="Ribeiro J.M."/>
            <person name="Scarpassa V."/>
            <person name="Calvo E."/>
        </authorList>
    </citation>
    <scope>NUCLEOTIDE SEQUENCE</scope>
    <source>
        <tissue evidence="3">Salivary glands</tissue>
    </source>
</reference>
<dbReference type="EMBL" id="GGFK01014500">
    <property type="protein sequence ID" value="MBW47821.1"/>
    <property type="molecule type" value="Transcribed_RNA"/>
</dbReference>
<feature type="signal peptide" evidence="2">
    <location>
        <begin position="1"/>
        <end position="21"/>
    </location>
</feature>
<accession>A0A2M4B479</accession>
<evidence type="ECO:0000313" key="3">
    <source>
        <dbReference type="EMBL" id="MBW47821.1"/>
    </source>
</evidence>
<sequence>MSNRAMVAAVVVLVVPQLLQQRRNHHMNHETKPEPESASVQRKRAPGPVAKNRWTCWIGPKWTTFSSSNRW</sequence>
<feature type="region of interest" description="Disordered" evidence="1">
    <location>
        <begin position="22"/>
        <end position="50"/>
    </location>
</feature>
<organism evidence="3">
    <name type="scientific">Anopheles triannulatus</name>
    <dbReference type="NCBI Taxonomy" id="58253"/>
    <lineage>
        <taxon>Eukaryota</taxon>
        <taxon>Metazoa</taxon>
        <taxon>Ecdysozoa</taxon>
        <taxon>Arthropoda</taxon>
        <taxon>Hexapoda</taxon>
        <taxon>Insecta</taxon>
        <taxon>Pterygota</taxon>
        <taxon>Neoptera</taxon>
        <taxon>Endopterygota</taxon>
        <taxon>Diptera</taxon>
        <taxon>Nematocera</taxon>
        <taxon>Culicoidea</taxon>
        <taxon>Culicidae</taxon>
        <taxon>Anophelinae</taxon>
        <taxon>Anopheles</taxon>
    </lineage>
</organism>
<feature type="chain" id="PRO_5014954147" evidence="2">
    <location>
        <begin position="22"/>
        <end position="71"/>
    </location>
</feature>
<evidence type="ECO:0000256" key="1">
    <source>
        <dbReference type="SAM" id="MobiDB-lite"/>
    </source>
</evidence>
<protein>
    <submittedName>
        <fullName evidence="3">Putative secreted protein</fullName>
    </submittedName>
</protein>
<keyword evidence="2" id="KW-0732">Signal</keyword>
<evidence type="ECO:0000256" key="2">
    <source>
        <dbReference type="SAM" id="SignalP"/>
    </source>
</evidence>